<reference evidence="8" key="1">
    <citation type="submission" date="2020-07" db="EMBL/GenBank/DDBJ databases">
        <authorList>
            <person name="Nazaruddin N."/>
        </authorList>
    </citation>
    <scope>NUCLEOTIDE SEQUENCE</scope>
</reference>
<dbReference type="GO" id="GO:0000932">
    <property type="term" value="C:P-body"/>
    <property type="evidence" value="ECO:0007669"/>
    <property type="project" value="TreeGrafter"/>
</dbReference>
<feature type="compositionally biased region" description="Polar residues" evidence="6">
    <location>
        <begin position="328"/>
        <end position="339"/>
    </location>
</feature>
<name>A0A6V7H591_9HYME</name>
<accession>A0A6V7H591</accession>
<dbReference type="Gene3D" id="6.10.140.2030">
    <property type="match status" value="1"/>
</dbReference>
<dbReference type="Gene3D" id="2.30.29.30">
    <property type="entry name" value="Pleckstrin-homology domain (PH domain)/Phosphotyrosine-binding domain (PTB)"/>
    <property type="match status" value="1"/>
</dbReference>
<dbReference type="PANTHER" id="PTHR16290:SF0">
    <property type="entry name" value="DECAPPING PROTEIN 1, ISOFORM A"/>
    <property type="match status" value="1"/>
</dbReference>
<feature type="compositionally biased region" description="Polar residues" evidence="6">
    <location>
        <begin position="184"/>
        <end position="195"/>
    </location>
</feature>
<dbReference type="AlphaFoldDB" id="A0A6V7H591"/>
<dbReference type="PANTHER" id="PTHR16290">
    <property type="entry name" value="TRANSCRIPTION FACTOR SMIF DECAPPING ENZYME DCP1"/>
    <property type="match status" value="1"/>
</dbReference>
<comment type="caution">
    <text evidence="8">The sequence shown here is derived from an EMBL/GenBank/DDBJ whole genome shotgun (WGS) entry which is preliminary data.</text>
</comment>
<dbReference type="CDD" id="cd09804">
    <property type="entry name" value="Dcp1"/>
    <property type="match status" value="1"/>
</dbReference>
<comment type="similarity">
    <text evidence="2">Belongs to the DCP1 family.</text>
</comment>
<evidence type="ECO:0000256" key="2">
    <source>
        <dbReference type="ARBA" id="ARBA00008778"/>
    </source>
</evidence>
<dbReference type="GO" id="GO:0000184">
    <property type="term" value="P:nuclear-transcribed mRNA catabolic process, nonsense-mediated decay"/>
    <property type="evidence" value="ECO:0007669"/>
    <property type="project" value="UniProtKB-KW"/>
</dbReference>
<dbReference type="InterPro" id="IPR031953">
    <property type="entry name" value="mRNA_decap_C"/>
</dbReference>
<evidence type="ECO:0000256" key="4">
    <source>
        <dbReference type="ARBA" id="ARBA00022664"/>
    </source>
</evidence>
<dbReference type="OrthoDB" id="440673at2759"/>
<feature type="domain" description="mRNA-decapping enzyme C-terminal" evidence="7">
    <location>
        <begin position="423"/>
        <end position="457"/>
    </location>
</feature>
<dbReference type="Pfam" id="PF16741">
    <property type="entry name" value="mRNA_decap_C"/>
    <property type="match status" value="1"/>
</dbReference>
<keyword evidence="9" id="KW-1185">Reference proteome</keyword>
<protein>
    <recommendedName>
        <fullName evidence="7">mRNA-decapping enzyme C-terminal domain-containing protein</fullName>
    </recommendedName>
</protein>
<evidence type="ECO:0000313" key="8">
    <source>
        <dbReference type="EMBL" id="CAD1474563.1"/>
    </source>
</evidence>
<organism evidence="8 9">
    <name type="scientific">Heterotrigona itama</name>
    <dbReference type="NCBI Taxonomy" id="395501"/>
    <lineage>
        <taxon>Eukaryota</taxon>
        <taxon>Metazoa</taxon>
        <taxon>Ecdysozoa</taxon>
        <taxon>Arthropoda</taxon>
        <taxon>Hexapoda</taxon>
        <taxon>Insecta</taxon>
        <taxon>Pterygota</taxon>
        <taxon>Neoptera</taxon>
        <taxon>Endopterygota</taxon>
        <taxon>Hymenoptera</taxon>
        <taxon>Apocrita</taxon>
        <taxon>Aculeata</taxon>
        <taxon>Apoidea</taxon>
        <taxon>Anthophila</taxon>
        <taxon>Apidae</taxon>
        <taxon>Heterotrigona</taxon>
    </lineage>
</organism>
<dbReference type="SUPFAM" id="SSF50729">
    <property type="entry name" value="PH domain-like"/>
    <property type="match status" value="1"/>
</dbReference>
<dbReference type="EMBL" id="CAJDYZ010007697">
    <property type="protein sequence ID" value="CAD1474563.1"/>
    <property type="molecule type" value="Genomic_DNA"/>
</dbReference>
<comment type="subcellular location">
    <subcellularLocation>
        <location evidence="1">Cytoplasm</location>
    </subcellularLocation>
</comment>
<dbReference type="InterPro" id="IPR011993">
    <property type="entry name" value="PH-like_dom_sf"/>
</dbReference>
<evidence type="ECO:0000256" key="1">
    <source>
        <dbReference type="ARBA" id="ARBA00004496"/>
    </source>
</evidence>
<sequence length="461" mass="50339">MTDPTGLRMNVAALKRVDPYVKDILETATHVALYTFNAVNHEWEKTNIEGALFVYSRSGEPYNSVLIMNRLNTNNLVEPVTQGLDLQLQEPFLLYRNSRCNIYGIWFYDKEECVRIGAMLNKLIKESEENRKTYNKPAVNVKKDSGPNMNNVDIFSMLSKAQEDFNINRNNSSSGGGIRERFSTKSPIGTPTTDDVSGPLAAPLGPDVTSQSVMDFFAKAKVNTGHFKAADQPTPGGTVTNESKPLLARLMSHPAAHTLEHIEKQHRSITPQPATQQQSQTTPTAILTANSASNTTSLNRTKKQSRSVSQQDSMLPTPPSLTLEALTPMNQNTTDTNGTIGFLRIQSPTNASTSTSTNHQASDIISSSSSNPLASLFAHASATTASEDITAPTLSGRGSAPTLIPPVMFAAPSPPEPLTKPLEPLTKNQFLRAFNYLLKSDPDFINKLHEAYVKSFGEILS</sequence>
<dbReference type="Pfam" id="PF06058">
    <property type="entry name" value="DCP1"/>
    <property type="match status" value="1"/>
</dbReference>
<dbReference type="Proteomes" id="UP000752696">
    <property type="component" value="Unassembled WGS sequence"/>
</dbReference>
<evidence type="ECO:0000256" key="6">
    <source>
        <dbReference type="SAM" id="MobiDB-lite"/>
    </source>
</evidence>
<keyword evidence="4" id="KW-0507">mRNA processing</keyword>
<keyword evidence="5" id="KW-0866">Nonsense-mediated mRNA decay</keyword>
<dbReference type="GO" id="GO:0000290">
    <property type="term" value="P:deadenylation-dependent decapping of nuclear-transcribed mRNA"/>
    <property type="evidence" value="ECO:0007669"/>
    <property type="project" value="InterPro"/>
</dbReference>
<keyword evidence="3" id="KW-0963">Cytoplasm</keyword>
<dbReference type="InterPro" id="IPR010334">
    <property type="entry name" value="Dcp1"/>
</dbReference>
<feature type="compositionally biased region" description="Polar residues" evidence="6">
    <location>
        <begin position="289"/>
        <end position="299"/>
    </location>
</feature>
<evidence type="ECO:0000256" key="5">
    <source>
        <dbReference type="ARBA" id="ARBA00023161"/>
    </source>
</evidence>
<feature type="region of interest" description="Disordered" evidence="6">
    <location>
        <begin position="168"/>
        <end position="199"/>
    </location>
</feature>
<feature type="region of interest" description="Disordered" evidence="6">
    <location>
        <begin position="289"/>
        <end position="341"/>
    </location>
</feature>
<dbReference type="GO" id="GO:0006397">
    <property type="term" value="P:mRNA processing"/>
    <property type="evidence" value="ECO:0007669"/>
    <property type="project" value="UniProtKB-KW"/>
</dbReference>
<gene>
    <name evidence="8" type="ORF">MHI_LOCUS478529</name>
</gene>
<proteinExistence type="inferred from homology"/>
<dbReference type="GO" id="GO:0031087">
    <property type="term" value="P:deadenylation-independent decapping of nuclear-transcribed mRNA"/>
    <property type="evidence" value="ECO:0007669"/>
    <property type="project" value="TreeGrafter"/>
</dbReference>
<evidence type="ECO:0000256" key="3">
    <source>
        <dbReference type="ARBA" id="ARBA00022490"/>
    </source>
</evidence>
<dbReference type="GO" id="GO:0003729">
    <property type="term" value="F:mRNA binding"/>
    <property type="evidence" value="ECO:0007669"/>
    <property type="project" value="TreeGrafter"/>
</dbReference>
<evidence type="ECO:0000313" key="9">
    <source>
        <dbReference type="Proteomes" id="UP000752696"/>
    </source>
</evidence>
<dbReference type="GO" id="GO:0008047">
    <property type="term" value="F:enzyme activator activity"/>
    <property type="evidence" value="ECO:0007669"/>
    <property type="project" value="InterPro"/>
</dbReference>
<evidence type="ECO:0000259" key="7">
    <source>
        <dbReference type="Pfam" id="PF16741"/>
    </source>
</evidence>